<evidence type="ECO:0000313" key="3">
    <source>
        <dbReference type="EMBL" id="OGF66653.1"/>
    </source>
</evidence>
<comment type="caution">
    <text evidence="3">The sequence shown here is derived from an EMBL/GenBank/DDBJ whole genome shotgun (WGS) entry which is preliminary data.</text>
</comment>
<organism evidence="3 4">
    <name type="scientific">Candidatus Fischerbacteria bacterium RBG_13_37_8</name>
    <dbReference type="NCBI Taxonomy" id="1817863"/>
    <lineage>
        <taxon>Bacteria</taxon>
        <taxon>Candidatus Fischeribacteriota</taxon>
    </lineage>
</organism>
<reference evidence="3 4" key="1">
    <citation type="journal article" date="2016" name="Nat. Commun.">
        <title>Thousands of microbial genomes shed light on interconnected biogeochemical processes in an aquifer system.</title>
        <authorList>
            <person name="Anantharaman K."/>
            <person name="Brown C.T."/>
            <person name="Hug L.A."/>
            <person name="Sharon I."/>
            <person name="Castelle C.J."/>
            <person name="Probst A.J."/>
            <person name="Thomas B.C."/>
            <person name="Singh A."/>
            <person name="Wilkins M.J."/>
            <person name="Karaoz U."/>
            <person name="Brodie E.L."/>
            <person name="Williams K.H."/>
            <person name="Hubbard S.S."/>
            <person name="Banfield J.F."/>
        </authorList>
    </citation>
    <scope>NUCLEOTIDE SEQUENCE [LARGE SCALE GENOMIC DNA]</scope>
</reference>
<dbReference type="AlphaFoldDB" id="A0A1F5VTG9"/>
<dbReference type="SUPFAM" id="SSF52266">
    <property type="entry name" value="SGNH hydrolase"/>
    <property type="match status" value="1"/>
</dbReference>
<dbReference type="InterPro" id="IPR051532">
    <property type="entry name" value="Ester_Hydrolysis_Enzymes"/>
</dbReference>
<dbReference type="Pfam" id="PF13472">
    <property type="entry name" value="Lipase_GDSL_2"/>
    <property type="match status" value="1"/>
</dbReference>
<feature type="domain" description="SGNH hydrolase-type esterase" evidence="2">
    <location>
        <begin position="38"/>
        <end position="212"/>
    </location>
</feature>
<dbReference type="PANTHER" id="PTHR30383">
    <property type="entry name" value="THIOESTERASE 1/PROTEASE 1/LYSOPHOSPHOLIPASE L1"/>
    <property type="match status" value="1"/>
</dbReference>
<dbReference type="GO" id="GO:0004622">
    <property type="term" value="F:phosphatidylcholine lysophospholipase activity"/>
    <property type="evidence" value="ECO:0007669"/>
    <property type="project" value="TreeGrafter"/>
</dbReference>
<dbReference type="PANTHER" id="PTHR30383:SF5">
    <property type="entry name" value="SGNH HYDROLASE-TYPE ESTERASE DOMAIN-CONTAINING PROTEIN"/>
    <property type="match status" value="1"/>
</dbReference>
<proteinExistence type="predicted"/>
<dbReference type="InterPro" id="IPR036514">
    <property type="entry name" value="SGNH_hydro_sf"/>
</dbReference>
<protein>
    <recommendedName>
        <fullName evidence="2">SGNH hydrolase-type esterase domain-containing protein</fullName>
    </recommendedName>
</protein>
<keyword evidence="1" id="KW-1133">Transmembrane helix</keyword>
<evidence type="ECO:0000259" key="2">
    <source>
        <dbReference type="Pfam" id="PF13472"/>
    </source>
</evidence>
<dbReference type="Gene3D" id="3.40.50.1110">
    <property type="entry name" value="SGNH hydrolase"/>
    <property type="match status" value="1"/>
</dbReference>
<sequence>MKKKYIIIIISAIVLLLVCVYIIRKTSPIEKKGIYIVCAGDSITAASYPENLEAIFHLKKLGRKIEVINRGIPGHTSGQYLAYLQKSKILDSTIINIVLLQLGTNDVRIDTDHTGTEQFYNNMRTIINLFKSHTNSDLSHPEVFLSTIPPIVVEVPGFFNGESKRRVVEEINPAIFQLGEETHCPVLDNYALFMQNPKLLPEIHPNDEGYRAIADNWYKMLKPFIAEMP</sequence>
<dbReference type="EMBL" id="MFGW01000086">
    <property type="protein sequence ID" value="OGF66653.1"/>
    <property type="molecule type" value="Genomic_DNA"/>
</dbReference>
<keyword evidence="1" id="KW-0812">Transmembrane</keyword>
<dbReference type="InterPro" id="IPR013830">
    <property type="entry name" value="SGNH_hydro"/>
</dbReference>
<name>A0A1F5VTG9_9BACT</name>
<evidence type="ECO:0000313" key="4">
    <source>
        <dbReference type="Proteomes" id="UP000178943"/>
    </source>
</evidence>
<keyword evidence="1" id="KW-0472">Membrane</keyword>
<dbReference type="STRING" id="1817863.A2Y62_20095"/>
<evidence type="ECO:0000256" key="1">
    <source>
        <dbReference type="SAM" id="Phobius"/>
    </source>
</evidence>
<gene>
    <name evidence="3" type="ORF">A2Y62_20095</name>
</gene>
<accession>A0A1F5VTG9</accession>
<dbReference type="Proteomes" id="UP000178943">
    <property type="component" value="Unassembled WGS sequence"/>
</dbReference>
<feature type="transmembrane region" description="Helical" evidence="1">
    <location>
        <begin position="6"/>
        <end position="23"/>
    </location>
</feature>